<gene>
    <name evidence="1" type="ORF">DFO73_101812</name>
</gene>
<evidence type="ECO:0000313" key="2">
    <source>
        <dbReference type="Proteomes" id="UP000247150"/>
    </source>
</evidence>
<evidence type="ECO:0000313" key="1">
    <source>
        <dbReference type="EMBL" id="PWW32547.1"/>
    </source>
</evidence>
<dbReference type="AlphaFoldDB" id="A0A2V3A651"/>
<proteinExistence type="predicted"/>
<sequence>MLTSAAELGKMCRKKRFMLNLLEKFMTKKVNGVVIK</sequence>
<accession>A0A2V3A651</accession>
<reference evidence="1 2" key="1">
    <citation type="submission" date="2018-05" db="EMBL/GenBank/DDBJ databases">
        <title>Freshwater and sediment microbial communities from various areas in North America, analyzing microbe dynamics in response to fracking.</title>
        <authorList>
            <person name="Lamendella R."/>
        </authorList>
    </citation>
    <scope>NUCLEOTIDE SEQUENCE [LARGE SCALE GENOMIC DNA]</scope>
    <source>
        <strain evidence="1 2">15_TX</strain>
    </source>
</reference>
<organism evidence="1 2">
    <name type="scientific">Cytobacillus oceanisediminis</name>
    <dbReference type="NCBI Taxonomy" id="665099"/>
    <lineage>
        <taxon>Bacteria</taxon>
        <taxon>Bacillati</taxon>
        <taxon>Bacillota</taxon>
        <taxon>Bacilli</taxon>
        <taxon>Bacillales</taxon>
        <taxon>Bacillaceae</taxon>
        <taxon>Cytobacillus</taxon>
    </lineage>
</organism>
<comment type="caution">
    <text evidence="1">The sequence shown here is derived from an EMBL/GenBank/DDBJ whole genome shotgun (WGS) entry which is preliminary data.</text>
</comment>
<protein>
    <submittedName>
        <fullName evidence="1">Uncharacterized protein</fullName>
    </submittedName>
</protein>
<dbReference type="Proteomes" id="UP000247150">
    <property type="component" value="Unassembled WGS sequence"/>
</dbReference>
<name>A0A2V3A651_9BACI</name>
<dbReference type="EMBL" id="QGTW01000001">
    <property type="protein sequence ID" value="PWW32547.1"/>
    <property type="molecule type" value="Genomic_DNA"/>
</dbReference>